<evidence type="ECO:0008006" key="3">
    <source>
        <dbReference type="Google" id="ProtNLM"/>
    </source>
</evidence>
<reference evidence="1 2" key="1">
    <citation type="submission" date="2020-10" db="EMBL/GenBank/DDBJ databases">
        <title>Sequencing the genomes of 1000 actinobacteria strains.</title>
        <authorList>
            <person name="Klenk H.-P."/>
        </authorList>
    </citation>
    <scope>NUCLEOTIDE SEQUENCE [LARGE SCALE GENOMIC DNA]</scope>
    <source>
        <strain evidence="1 2">DSM 7307</strain>
    </source>
</reference>
<dbReference type="Gene3D" id="3.30.565.10">
    <property type="entry name" value="Histidine kinase-like ATPase, C-terminal domain"/>
    <property type="match status" value="1"/>
</dbReference>
<sequence>MTLSNLALNPADMIAVVARTNLRPNADNFLLPMFESISNSYHSFSDRFGADHVDRGRIHIEVNKDPASIVVKDNGSGLNDSSMESFRTPFTGQKLKKGGKGFGRFISFKVFDDVLYQSRHVGKSQDEAFAFRFDINSKNKEISFIELFTTPLEDYGCCINLSAAKETFQAVASTLSDEQIIDRIIRYFLPYFISGRMPKLEIFIDGIGHDPDERFRKLFTSQETVIEQIEIDGQLHEFEIGISLSEKGTLFPRHAMLLFADDRIIGSGRSIEGKIGTSHFVGEDGRSRVVVASVSGEFLNVRANTARTDIEASEDEIDEIANHVSQLVLDKQGAYREQRRGDQAKSLSTVFMRNPLLRTALTQNVAEYVRSKPMNWGPEQFVSDLALKRFRDQGRWERELKEKTKDYESLKSAREEILAHIEQENKEALASYVVHRRTVIDLAEKIIGVQDPEGTTSLEDVIHDIVYPRHSDSENTKFYQHNLWMLDERLAFVSYISSDRTIHGGRRQAGDKVADLIMFDECAVLNDSDLNSLVLVEFKRPGRNDYKFGDVKRDPIQQVFETIGKIRQERSLITSSGTRLNVPTGTRIYSYIVADVEPTLLDVIEDHDFDATWDQQGYYRYHDKRDAFVEIFGYSKLVADAKKRNSAFFDVLIGDLI</sequence>
<organism evidence="1 2">
    <name type="scientific">Rhizobium viscosum</name>
    <name type="common">Arthrobacter viscosus</name>
    <dbReference type="NCBI Taxonomy" id="1673"/>
    <lineage>
        <taxon>Bacteria</taxon>
        <taxon>Pseudomonadati</taxon>
        <taxon>Pseudomonadota</taxon>
        <taxon>Alphaproteobacteria</taxon>
        <taxon>Hyphomicrobiales</taxon>
        <taxon>Rhizobiaceae</taxon>
        <taxon>Rhizobium/Agrobacterium group</taxon>
        <taxon>Rhizobium</taxon>
    </lineage>
</organism>
<comment type="caution">
    <text evidence="1">The sequence shown here is derived from an EMBL/GenBank/DDBJ whole genome shotgun (WGS) entry which is preliminary data.</text>
</comment>
<evidence type="ECO:0000313" key="2">
    <source>
        <dbReference type="Proteomes" id="UP000620262"/>
    </source>
</evidence>
<protein>
    <recommendedName>
        <fullName evidence="3">ATP-binding protein</fullName>
    </recommendedName>
</protein>
<accession>A0ABR9IUW9</accession>
<name>A0ABR9IUW9_RHIVS</name>
<dbReference type="InterPro" id="IPR036890">
    <property type="entry name" value="HATPase_C_sf"/>
</dbReference>
<evidence type="ECO:0000313" key="1">
    <source>
        <dbReference type="EMBL" id="MBE1507004.1"/>
    </source>
</evidence>
<dbReference type="EMBL" id="JADBEC010000001">
    <property type="protein sequence ID" value="MBE1507004.1"/>
    <property type="molecule type" value="Genomic_DNA"/>
</dbReference>
<dbReference type="Proteomes" id="UP000620262">
    <property type="component" value="Unassembled WGS sequence"/>
</dbReference>
<dbReference type="RefSeq" id="WP_192730622.1">
    <property type="nucleotide sequence ID" value="NZ_BAAAVL010000015.1"/>
</dbReference>
<gene>
    <name evidence="1" type="ORF">H4W29_004185</name>
</gene>
<keyword evidence="2" id="KW-1185">Reference proteome</keyword>
<dbReference type="SUPFAM" id="SSF55874">
    <property type="entry name" value="ATPase domain of HSP90 chaperone/DNA topoisomerase II/histidine kinase"/>
    <property type="match status" value="1"/>
</dbReference>
<proteinExistence type="predicted"/>